<accession>A0ACB9L4J4</accession>
<evidence type="ECO:0000313" key="2">
    <source>
        <dbReference type="Proteomes" id="UP001057402"/>
    </source>
</evidence>
<keyword evidence="2" id="KW-1185">Reference proteome</keyword>
<name>A0ACB9L4J4_9MYRT</name>
<gene>
    <name evidence="1" type="ORF">MLD38_039479</name>
</gene>
<evidence type="ECO:0000313" key="1">
    <source>
        <dbReference type="EMBL" id="KAI4303898.1"/>
    </source>
</evidence>
<protein>
    <submittedName>
        <fullName evidence="1">Uncharacterized protein</fullName>
    </submittedName>
</protein>
<proteinExistence type="predicted"/>
<sequence>MTKLPDDIVMDILSRLPVKTLMRFKCVSKGWHAVISNPHFVKMHLQRVVEGNWVSSQRIIKTDPLQSLNYEAFEGVDCDETPVECYHDLRVNPDYYTDLVGSCNGLVCVQGKDAMLLLNPCTRQFKIIPGSGSDLEDQREFFHGLGYDPVADDYKFIQGAHMVSADSIMESYIEIYSLKSSSWRTIKRDANFRVFAEGIYLNGALHWLGSTVDKESAMVAFDIVEEKFKELVVLPDVDKNFHPDGIGVHGGCLFAWAGLSWGEQCEVWMMSEYGRQESWILWQSVAADGVPGHKHGASPVAWTSTGKVIIDISGYFMVLYNPEDGTYRDLPVDEADPMAHAIYIETLVSPHAFAEPSRSQAPECS</sequence>
<reference evidence="2" key="1">
    <citation type="journal article" date="2023" name="Front. Plant Sci.">
        <title>Chromosomal-level genome assembly of Melastoma candidum provides insights into trichome evolution.</title>
        <authorList>
            <person name="Zhong Y."/>
            <person name="Wu W."/>
            <person name="Sun C."/>
            <person name="Zou P."/>
            <person name="Liu Y."/>
            <person name="Dai S."/>
            <person name="Zhou R."/>
        </authorList>
    </citation>
    <scope>NUCLEOTIDE SEQUENCE [LARGE SCALE GENOMIC DNA]</scope>
</reference>
<organism evidence="1 2">
    <name type="scientific">Melastoma candidum</name>
    <dbReference type="NCBI Taxonomy" id="119954"/>
    <lineage>
        <taxon>Eukaryota</taxon>
        <taxon>Viridiplantae</taxon>
        <taxon>Streptophyta</taxon>
        <taxon>Embryophyta</taxon>
        <taxon>Tracheophyta</taxon>
        <taxon>Spermatophyta</taxon>
        <taxon>Magnoliopsida</taxon>
        <taxon>eudicotyledons</taxon>
        <taxon>Gunneridae</taxon>
        <taxon>Pentapetalae</taxon>
        <taxon>rosids</taxon>
        <taxon>malvids</taxon>
        <taxon>Myrtales</taxon>
        <taxon>Melastomataceae</taxon>
        <taxon>Melastomatoideae</taxon>
        <taxon>Melastomateae</taxon>
        <taxon>Melastoma</taxon>
    </lineage>
</organism>
<comment type="caution">
    <text evidence="1">The sequence shown here is derived from an EMBL/GenBank/DDBJ whole genome shotgun (WGS) entry which is preliminary data.</text>
</comment>
<dbReference type="EMBL" id="CM042891">
    <property type="protein sequence ID" value="KAI4303898.1"/>
    <property type="molecule type" value="Genomic_DNA"/>
</dbReference>
<dbReference type="Proteomes" id="UP001057402">
    <property type="component" value="Chromosome 12"/>
</dbReference>